<sequence>MIDTITAPLAGGRVEAVWMAKAQTANWRTDEIRFRVTAAGIACESSNALKFRQRPTTSWELKNVTHPSGGGFAPSHEKHDVRLERNRVHFSLKLRTHGDPFDATKQTAAKNLIEGVWNNGFSGKKFHRAACGRGNTCDCSFDCCKVDFRLDVNFVTSGEHLAVQVFATAPGDPAHRSSMNGDGGQWGDPAMTPATTYAHETGHVLGQHDEYSSGATDPTSPPAQPANATTPNLMSTPGNTTLLNRHYRYALAYLNSKADGDAYETIPPGE</sequence>
<dbReference type="SUPFAM" id="SSF55486">
    <property type="entry name" value="Metalloproteases ('zincins'), catalytic domain"/>
    <property type="match status" value="1"/>
</dbReference>
<dbReference type="AlphaFoldDB" id="A0A853JJ28"/>
<accession>A0A853JJ28</accession>
<evidence type="ECO:0000313" key="2">
    <source>
        <dbReference type="EMBL" id="NZA28579.1"/>
    </source>
</evidence>
<evidence type="ECO:0000313" key="3">
    <source>
        <dbReference type="Proteomes" id="UP000578091"/>
    </source>
</evidence>
<organism evidence="2 3">
    <name type="scientific">Luteimonas salinisoli</name>
    <dbReference type="NCBI Taxonomy" id="2752307"/>
    <lineage>
        <taxon>Bacteria</taxon>
        <taxon>Pseudomonadati</taxon>
        <taxon>Pseudomonadota</taxon>
        <taxon>Gammaproteobacteria</taxon>
        <taxon>Lysobacterales</taxon>
        <taxon>Lysobacteraceae</taxon>
        <taxon>Luteimonas</taxon>
    </lineage>
</organism>
<keyword evidence="3" id="KW-1185">Reference proteome</keyword>
<dbReference type="EMBL" id="JACCKA010000094">
    <property type="protein sequence ID" value="NZA28579.1"/>
    <property type="molecule type" value="Genomic_DNA"/>
</dbReference>
<comment type="caution">
    <text evidence="2">The sequence shown here is derived from an EMBL/GenBank/DDBJ whole genome shotgun (WGS) entry which is preliminary data.</text>
</comment>
<dbReference type="Proteomes" id="UP000578091">
    <property type="component" value="Unassembled WGS sequence"/>
</dbReference>
<gene>
    <name evidence="2" type="ORF">H0E84_19580</name>
</gene>
<dbReference type="RefSeq" id="WP_180680340.1">
    <property type="nucleotide sequence ID" value="NZ_JACCKA010000094.1"/>
</dbReference>
<proteinExistence type="predicted"/>
<feature type="region of interest" description="Disordered" evidence="1">
    <location>
        <begin position="208"/>
        <end position="238"/>
    </location>
</feature>
<name>A0A853JJ28_9GAMM</name>
<protein>
    <submittedName>
        <fullName evidence="2">Uncharacterized protein</fullName>
    </submittedName>
</protein>
<reference evidence="2 3" key="1">
    <citation type="submission" date="2020-07" db="EMBL/GenBank/DDBJ databases">
        <title>Luteimonas sp. SJ-92.</title>
        <authorList>
            <person name="Huang X.-X."/>
            <person name="Xu L."/>
            <person name="Sun J.-Q."/>
        </authorList>
    </citation>
    <scope>NUCLEOTIDE SEQUENCE [LARGE SCALE GENOMIC DNA]</scope>
    <source>
        <strain evidence="2 3">SJ-92</strain>
    </source>
</reference>
<evidence type="ECO:0000256" key="1">
    <source>
        <dbReference type="SAM" id="MobiDB-lite"/>
    </source>
</evidence>